<dbReference type="SUPFAM" id="SSF56112">
    <property type="entry name" value="Protein kinase-like (PK-like)"/>
    <property type="match status" value="1"/>
</dbReference>
<dbReference type="EC" id="2.7.11.1" evidence="1"/>
<evidence type="ECO:0000256" key="2">
    <source>
        <dbReference type="ARBA" id="ARBA00022527"/>
    </source>
</evidence>
<evidence type="ECO:0000313" key="10">
    <source>
        <dbReference type="EMBL" id="KAH0556794.1"/>
    </source>
</evidence>
<evidence type="ECO:0000256" key="8">
    <source>
        <dbReference type="ARBA" id="ARBA00048679"/>
    </source>
</evidence>
<dbReference type="GO" id="GO:0004674">
    <property type="term" value="F:protein serine/threonine kinase activity"/>
    <property type="evidence" value="ECO:0007669"/>
    <property type="project" value="UniProtKB-KW"/>
</dbReference>
<dbReference type="InterPro" id="IPR011009">
    <property type="entry name" value="Kinase-like_dom_sf"/>
</dbReference>
<evidence type="ECO:0000256" key="4">
    <source>
        <dbReference type="ARBA" id="ARBA00022741"/>
    </source>
</evidence>
<evidence type="ECO:0000256" key="7">
    <source>
        <dbReference type="ARBA" id="ARBA00047899"/>
    </source>
</evidence>
<comment type="catalytic activity">
    <reaction evidence="8">
        <text>L-seryl-[protein] + ATP = O-phospho-L-seryl-[protein] + ADP + H(+)</text>
        <dbReference type="Rhea" id="RHEA:17989"/>
        <dbReference type="Rhea" id="RHEA-COMP:9863"/>
        <dbReference type="Rhea" id="RHEA-COMP:11604"/>
        <dbReference type="ChEBI" id="CHEBI:15378"/>
        <dbReference type="ChEBI" id="CHEBI:29999"/>
        <dbReference type="ChEBI" id="CHEBI:30616"/>
        <dbReference type="ChEBI" id="CHEBI:83421"/>
        <dbReference type="ChEBI" id="CHEBI:456216"/>
        <dbReference type="EC" id="2.7.11.1"/>
    </reaction>
</comment>
<dbReference type="GO" id="GO:0005634">
    <property type="term" value="C:nucleus"/>
    <property type="evidence" value="ECO:0007669"/>
    <property type="project" value="TreeGrafter"/>
</dbReference>
<dbReference type="SMART" id="SM00220">
    <property type="entry name" value="S_TKc"/>
    <property type="match status" value="1"/>
</dbReference>
<keyword evidence="6" id="KW-0067">ATP-binding</keyword>
<evidence type="ECO:0000256" key="3">
    <source>
        <dbReference type="ARBA" id="ARBA00022679"/>
    </source>
</evidence>
<evidence type="ECO:0000256" key="5">
    <source>
        <dbReference type="ARBA" id="ARBA00022777"/>
    </source>
</evidence>
<dbReference type="Gene3D" id="1.10.510.10">
    <property type="entry name" value="Transferase(Phosphotransferase) domain 1"/>
    <property type="match status" value="1"/>
</dbReference>
<proteinExistence type="predicted"/>
<protein>
    <recommendedName>
        <fullName evidence="1">non-specific serine/threonine protein kinase</fullName>
        <ecNumber evidence="1">2.7.11.1</ecNumber>
    </recommendedName>
</protein>
<keyword evidence="3" id="KW-0808">Transferase</keyword>
<evidence type="ECO:0000256" key="1">
    <source>
        <dbReference type="ARBA" id="ARBA00012513"/>
    </source>
</evidence>
<keyword evidence="4" id="KW-0547">Nucleotide-binding</keyword>
<organism evidence="10 11">
    <name type="scientific">Trichoglossum hirsutum</name>
    <dbReference type="NCBI Taxonomy" id="265104"/>
    <lineage>
        <taxon>Eukaryota</taxon>
        <taxon>Fungi</taxon>
        <taxon>Dikarya</taxon>
        <taxon>Ascomycota</taxon>
        <taxon>Pezizomycotina</taxon>
        <taxon>Geoglossomycetes</taxon>
        <taxon>Geoglossales</taxon>
        <taxon>Geoglossaceae</taxon>
        <taxon>Trichoglossum</taxon>
    </lineage>
</organism>
<keyword evidence="5" id="KW-0418">Kinase</keyword>
<dbReference type="EMBL" id="JAGHQM010001008">
    <property type="protein sequence ID" value="KAH0556794.1"/>
    <property type="molecule type" value="Genomic_DNA"/>
</dbReference>
<dbReference type="InterPro" id="IPR000719">
    <property type="entry name" value="Prot_kinase_dom"/>
</dbReference>
<dbReference type="Pfam" id="PF00069">
    <property type="entry name" value="Pkinase"/>
    <property type="match status" value="1"/>
</dbReference>
<dbReference type="Proteomes" id="UP000750711">
    <property type="component" value="Unassembled WGS sequence"/>
</dbReference>
<dbReference type="PANTHER" id="PTHR43671:SF98">
    <property type="entry name" value="SERINE_THREONINE-PROTEIN KINASE NEK11"/>
    <property type="match status" value="1"/>
</dbReference>
<evidence type="ECO:0000259" key="9">
    <source>
        <dbReference type="PROSITE" id="PS50011"/>
    </source>
</evidence>
<comment type="caution">
    <text evidence="10">The sequence shown here is derived from an EMBL/GenBank/DDBJ whole genome shotgun (WGS) entry which is preliminary data.</text>
</comment>
<gene>
    <name evidence="10" type="ORF">GP486_005413</name>
</gene>
<evidence type="ECO:0000256" key="6">
    <source>
        <dbReference type="ARBA" id="ARBA00022840"/>
    </source>
</evidence>
<dbReference type="GO" id="GO:0005524">
    <property type="term" value="F:ATP binding"/>
    <property type="evidence" value="ECO:0007669"/>
    <property type="project" value="UniProtKB-KW"/>
</dbReference>
<dbReference type="PANTHER" id="PTHR43671">
    <property type="entry name" value="SERINE/THREONINE-PROTEIN KINASE NEK"/>
    <property type="match status" value="1"/>
</dbReference>
<dbReference type="PROSITE" id="PS00108">
    <property type="entry name" value="PROTEIN_KINASE_ST"/>
    <property type="match status" value="1"/>
</dbReference>
<keyword evidence="2" id="KW-0723">Serine/threonine-protein kinase</keyword>
<dbReference type="AlphaFoldDB" id="A0A9P8RMA9"/>
<dbReference type="InterPro" id="IPR008271">
    <property type="entry name" value="Ser/Thr_kinase_AS"/>
</dbReference>
<dbReference type="PROSITE" id="PS50011">
    <property type="entry name" value="PROTEIN_KINASE_DOM"/>
    <property type="match status" value="1"/>
</dbReference>
<accession>A0A9P8RMA9</accession>
<evidence type="ECO:0000313" key="11">
    <source>
        <dbReference type="Proteomes" id="UP000750711"/>
    </source>
</evidence>
<dbReference type="InterPro" id="IPR050660">
    <property type="entry name" value="NEK_Ser/Thr_kinase"/>
</dbReference>
<feature type="domain" description="Protein kinase" evidence="9">
    <location>
        <begin position="17"/>
        <end position="302"/>
    </location>
</feature>
<comment type="catalytic activity">
    <reaction evidence="7">
        <text>L-threonyl-[protein] + ATP = O-phospho-L-threonyl-[protein] + ADP + H(+)</text>
        <dbReference type="Rhea" id="RHEA:46608"/>
        <dbReference type="Rhea" id="RHEA-COMP:11060"/>
        <dbReference type="Rhea" id="RHEA-COMP:11605"/>
        <dbReference type="ChEBI" id="CHEBI:15378"/>
        <dbReference type="ChEBI" id="CHEBI:30013"/>
        <dbReference type="ChEBI" id="CHEBI:30616"/>
        <dbReference type="ChEBI" id="CHEBI:61977"/>
        <dbReference type="ChEBI" id="CHEBI:456216"/>
        <dbReference type="EC" id="2.7.11.1"/>
    </reaction>
</comment>
<keyword evidence="11" id="KW-1185">Reference proteome</keyword>
<sequence length="319" mass="36324">MAVCIRTHNVESGYQMIKPIDRGEGRMNGGIYIVRQRRSGQTFVEKRIKPSEINIGRREIEILHGLEPHEGIVRCYEAFLTKSPPAAALYFEWCDLGNLLCFIERFSAYGIHIPEQFIWHTFHTLACALSYLHFGIRDPTTPSRPNNRWHTVLHRDIKPANVFLKSRGGASRGITSAYPRVVLGDFGLSTRMGMGDFPDNGEYVGTMRWQPPELPYHSCRGEVWSLGAVIHSMCHLDEGPVSRPPHGIKERVWCELPEARRPLKLNPAVYTRELSEVLGMCLRFQKNERPMATELVLALQLLARRSGCSFVPLPAWAFD</sequence>
<reference evidence="10" key="1">
    <citation type="submission" date="2021-03" db="EMBL/GenBank/DDBJ databases">
        <title>Comparative genomics and phylogenomic investigation of the class Geoglossomycetes provide insights into ecological specialization and systematics.</title>
        <authorList>
            <person name="Melie T."/>
            <person name="Pirro S."/>
            <person name="Miller A.N."/>
            <person name="Quandt A."/>
        </authorList>
    </citation>
    <scope>NUCLEOTIDE SEQUENCE</scope>
    <source>
        <strain evidence="10">CAQ_001_2017</strain>
    </source>
</reference>
<name>A0A9P8RMA9_9PEZI</name>